<dbReference type="GO" id="GO:0006310">
    <property type="term" value="P:DNA recombination"/>
    <property type="evidence" value="ECO:0007669"/>
    <property type="project" value="InterPro"/>
</dbReference>
<reference evidence="11" key="1">
    <citation type="submission" date="2020-05" db="EMBL/GenBank/DDBJ databases">
        <authorList>
            <person name="Chiriac C."/>
            <person name="Salcher M."/>
            <person name="Ghai R."/>
            <person name="Kavagutti S V."/>
        </authorList>
    </citation>
    <scope>NUCLEOTIDE SEQUENCE</scope>
</reference>
<evidence type="ECO:0000313" key="12">
    <source>
        <dbReference type="EMBL" id="CAB4905054.1"/>
    </source>
</evidence>
<keyword evidence="6" id="KW-0067">ATP-binding</keyword>
<dbReference type="AlphaFoldDB" id="A0A6J7AJN5"/>
<dbReference type="GO" id="GO:0043590">
    <property type="term" value="C:bacterial nucleoid"/>
    <property type="evidence" value="ECO:0007669"/>
    <property type="project" value="TreeGrafter"/>
</dbReference>
<sequence length="529" mass="55788">MIVELAISDLGIIESSSLLFGPGMTALTGETGAGKTMLVEAIDLLMGGRAEAHVVRRGAAEAVVEGRFVIGDDEHVLRRVVPSDGRSRAYIDGRLATVGALAELGATLVDLHGQHAHQSLLGAPVQRAALDRFGQVPIGELGAAKASLAAIEAALVDLGGDERARAREIDLYRFQVAELRHAAVEDADEDDRLDAEEDALADAGMHREAGASAGASLTADSGAADAIAAAMASLDERAPYRDLAGRLASVAAELSDIAHEVRDRAERIDEDPERLAGVRARRQLLRELRRKYGATLQEVVSYQHEAETRLEELLSHDRRAAELDERRAQALDALQAVQAKIRAVRVAVAPQLAVAVHGHLHELAMPKARLSIDVDGPAGDDVRILLAANPGSELLPLAKVASGGELARAMLALRLVLTAGPPTLVFDEVDAGIGGTAALAVGRALGALGVTHQVLVVTHLPQVAAFADRHVVVTKHDDGERTVSDAVVLTEKERVVELARMLSGHDSAAARRHARELLTSAAAARGLHT</sequence>
<comment type="function">
    <text evidence="1">May be involved in recombinational repair of damaged DNA.</text>
</comment>
<keyword evidence="4" id="KW-0547">Nucleotide-binding</keyword>
<feature type="domain" description="RecF/RecN/SMC N-terminal" evidence="9">
    <location>
        <begin position="14"/>
        <end position="480"/>
    </location>
</feature>
<evidence type="ECO:0000256" key="4">
    <source>
        <dbReference type="ARBA" id="ARBA00022741"/>
    </source>
</evidence>
<evidence type="ECO:0000256" key="5">
    <source>
        <dbReference type="ARBA" id="ARBA00022763"/>
    </source>
</evidence>
<dbReference type="InterPro" id="IPR027417">
    <property type="entry name" value="P-loop_NTPase"/>
</dbReference>
<name>A0A6J7AJN5_9ZZZZ</name>
<proteinExistence type="inferred from homology"/>
<evidence type="ECO:0000256" key="8">
    <source>
        <dbReference type="ARBA" id="ARBA00033408"/>
    </source>
</evidence>
<dbReference type="GO" id="GO:0005524">
    <property type="term" value="F:ATP binding"/>
    <property type="evidence" value="ECO:0007669"/>
    <property type="project" value="UniProtKB-KW"/>
</dbReference>
<dbReference type="EMBL" id="CAFABA010000072">
    <property type="protein sequence ID" value="CAB4833062.1"/>
    <property type="molecule type" value="Genomic_DNA"/>
</dbReference>
<dbReference type="Pfam" id="PF02463">
    <property type="entry name" value="SMC_N"/>
    <property type="match status" value="1"/>
</dbReference>
<dbReference type="InterPro" id="IPR004604">
    <property type="entry name" value="DNA_recomb/repair_RecN"/>
</dbReference>
<dbReference type="NCBIfam" id="TIGR00634">
    <property type="entry name" value="recN"/>
    <property type="match status" value="1"/>
</dbReference>
<evidence type="ECO:0000256" key="6">
    <source>
        <dbReference type="ARBA" id="ARBA00022840"/>
    </source>
</evidence>
<gene>
    <name evidence="10" type="ORF">UFOPK2754_01148</name>
    <name evidence="11" type="ORF">UFOPK3139_01756</name>
    <name evidence="12" type="ORF">UFOPK3543_01087</name>
</gene>
<dbReference type="PIRSF" id="PIRSF003128">
    <property type="entry name" value="RecN"/>
    <property type="match status" value="1"/>
</dbReference>
<comment type="similarity">
    <text evidence="2">Belongs to the RecN family.</text>
</comment>
<evidence type="ECO:0000313" key="11">
    <source>
        <dbReference type="EMBL" id="CAB4833062.1"/>
    </source>
</evidence>
<dbReference type="EMBL" id="CAFBMH010000030">
    <property type="protein sequence ID" value="CAB4905054.1"/>
    <property type="molecule type" value="Genomic_DNA"/>
</dbReference>
<dbReference type="GO" id="GO:0006281">
    <property type="term" value="P:DNA repair"/>
    <property type="evidence" value="ECO:0007669"/>
    <property type="project" value="UniProtKB-KW"/>
</dbReference>
<dbReference type="CDD" id="cd03241">
    <property type="entry name" value="ABC_RecN"/>
    <property type="match status" value="1"/>
</dbReference>
<evidence type="ECO:0000259" key="9">
    <source>
        <dbReference type="Pfam" id="PF02463"/>
    </source>
</evidence>
<evidence type="ECO:0000256" key="1">
    <source>
        <dbReference type="ARBA" id="ARBA00003618"/>
    </source>
</evidence>
<dbReference type="Gene3D" id="3.40.50.300">
    <property type="entry name" value="P-loop containing nucleotide triphosphate hydrolases"/>
    <property type="match status" value="2"/>
</dbReference>
<accession>A0A6J7AJN5</accession>
<dbReference type="PANTHER" id="PTHR11059">
    <property type="entry name" value="DNA REPAIR PROTEIN RECN"/>
    <property type="match status" value="1"/>
</dbReference>
<organism evidence="11">
    <name type="scientific">freshwater metagenome</name>
    <dbReference type="NCBI Taxonomy" id="449393"/>
    <lineage>
        <taxon>unclassified sequences</taxon>
        <taxon>metagenomes</taxon>
        <taxon>ecological metagenomes</taxon>
    </lineage>
</organism>
<protein>
    <recommendedName>
        <fullName evidence="3">DNA repair protein RecN</fullName>
    </recommendedName>
    <alternativeName>
        <fullName evidence="8">Recombination protein N</fullName>
    </alternativeName>
</protein>
<evidence type="ECO:0000256" key="2">
    <source>
        <dbReference type="ARBA" id="ARBA00009441"/>
    </source>
</evidence>
<dbReference type="InterPro" id="IPR003395">
    <property type="entry name" value="RecF/RecN/SMC_N"/>
</dbReference>
<evidence type="ECO:0000313" key="10">
    <source>
        <dbReference type="EMBL" id="CAB4740710.1"/>
    </source>
</evidence>
<dbReference type="PANTHER" id="PTHR11059:SF0">
    <property type="entry name" value="DNA REPAIR PROTEIN RECN"/>
    <property type="match status" value="1"/>
</dbReference>
<dbReference type="GO" id="GO:0009432">
    <property type="term" value="P:SOS response"/>
    <property type="evidence" value="ECO:0007669"/>
    <property type="project" value="TreeGrafter"/>
</dbReference>
<keyword evidence="7" id="KW-0234">DNA repair</keyword>
<keyword evidence="5" id="KW-0227">DNA damage</keyword>
<dbReference type="EMBL" id="CAEZYR010000034">
    <property type="protein sequence ID" value="CAB4740710.1"/>
    <property type="molecule type" value="Genomic_DNA"/>
</dbReference>
<evidence type="ECO:0000256" key="7">
    <source>
        <dbReference type="ARBA" id="ARBA00023204"/>
    </source>
</evidence>
<dbReference type="SUPFAM" id="SSF52540">
    <property type="entry name" value="P-loop containing nucleoside triphosphate hydrolases"/>
    <property type="match status" value="1"/>
</dbReference>
<evidence type="ECO:0000256" key="3">
    <source>
        <dbReference type="ARBA" id="ARBA00021315"/>
    </source>
</evidence>